<proteinExistence type="predicted"/>
<reference evidence="2 3" key="1">
    <citation type="submission" date="2019-04" db="EMBL/GenBank/DDBJ databases">
        <title>Lysinibacillus genome sequencing.</title>
        <authorList>
            <person name="Dunlap C."/>
        </authorList>
    </citation>
    <scope>NUCLEOTIDE SEQUENCE [LARGE SCALE GENOMIC DNA]</scope>
    <source>
        <strain evidence="2 3">CCTCC AB 2010389</strain>
    </source>
</reference>
<name>A0A4U2XZW5_9BACI</name>
<dbReference type="EMBL" id="SZPU01000129">
    <property type="protein sequence ID" value="TKI53194.1"/>
    <property type="molecule type" value="Genomic_DNA"/>
</dbReference>
<evidence type="ECO:0000313" key="3">
    <source>
        <dbReference type="Proteomes" id="UP000308744"/>
    </source>
</evidence>
<evidence type="ECO:0000313" key="2">
    <source>
        <dbReference type="EMBL" id="TKI53194.1"/>
    </source>
</evidence>
<gene>
    <name evidence="2" type="ORF">FC756_25315</name>
</gene>
<dbReference type="Proteomes" id="UP000308744">
    <property type="component" value="Unassembled WGS sequence"/>
</dbReference>
<comment type="caution">
    <text evidence="2">The sequence shown here is derived from an EMBL/GenBank/DDBJ whole genome shotgun (WGS) entry which is preliminary data.</text>
</comment>
<keyword evidence="1" id="KW-0175">Coiled coil</keyword>
<organism evidence="2 3">
    <name type="scientific">Lysinibacillus mangiferihumi</name>
    <dbReference type="NCBI Taxonomy" id="1130819"/>
    <lineage>
        <taxon>Bacteria</taxon>
        <taxon>Bacillati</taxon>
        <taxon>Bacillota</taxon>
        <taxon>Bacilli</taxon>
        <taxon>Bacillales</taxon>
        <taxon>Bacillaceae</taxon>
        <taxon>Lysinibacillus</taxon>
    </lineage>
</organism>
<evidence type="ECO:0000256" key="1">
    <source>
        <dbReference type="SAM" id="Coils"/>
    </source>
</evidence>
<dbReference type="RefSeq" id="WP_107895713.1">
    <property type="nucleotide sequence ID" value="NZ_PYWM01000013.1"/>
</dbReference>
<protein>
    <submittedName>
        <fullName evidence="2">Uncharacterized protein</fullName>
    </submittedName>
</protein>
<accession>A0A4U2XZW5</accession>
<sequence>MAFMDAYRKRVLTMEQELDKRAIREQSLKEKKEALELDIKLLKSELKAKEEMLKDINIAIIRKGEVE</sequence>
<feature type="coiled-coil region" evidence="1">
    <location>
        <begin position="25"/>
        <end position="59"/>
    </location>
</feature>
<keyword evidence="3" id="KW-1185">Reference proteome</keyword>
<dbReference type="AlphaFoldDB" id="A0A4U2XZW5"/>